<gene>
    <name evidence="4" type="ORF">F0U47_17910</name>
</gene>
<dbReference type="EMBL" id="VUJW01000011">
    <property type="protein sequence ID" value="KAA1425660.1"/>
    <property type="molecule type" value="Genomic_DNA"/>
</dbReference>
<evidence type="ECO:0000313" key="4">
    <source>
        <dbReference type="EMBL" id="KAA1425660.1"/>
    </source>
</evidence>
<reference evidence="4 5" key="1">
    <citation type="submission" date="2019-09" db="EMBL/GenBank/DDBJ databases">
        <title>Nocardioides panacisoli sp. nov., isolated from the soil of a ginseng field.</title>
        <authorList>
            <person name="Cho C."/>
        </authorList>
    </citation>
    <scope>NUCLEOTIDE SEQUENCE [LARGE SCALE GENOMIC DNA]</scope>
    <source>
        <strain evidence="4 5">BN140041</strain>
    </source>
</reference>
<feature type="transmembrane region" description="Helical" evidence="2">
    <location>
        <begin position="113"/>
        <end position="135"/>
    </location>
</feature>
<keyword evidence="2" id="KW-0812">Transmembrane</keyword>
<sequence>MSDKPPEGLTPPGPGMDPTPESSQGRATPRSGGMSLEDWLATQQAVGRPPTTTRMPAPVERFNASTSRKMAGWALTLSLLFCIPFAFLVAIGLAIAVLVRAADGGDHGRGRAIAALVISGLLVIANIAYVVVVVVNGVDTTERDEDGRVTEAGTVTLDKLRVGDCFNEPRLDDIPTDGSDGEASATVTVVPCAQEHQAEVYHIITLESDDYPGQKALDRRSLDCYTAFKDYVGIAYRRSKLDFVMHFPSKMTWRFGDRTILCSLARPDAGKFTGSLRGSRE</sequence>
<proteinExistence type="predicted"/>
<dbReference type="Pfam" id="PF13845">
    <property type="entry name" value="Septum_form"/>
    <property type="match status" value="1"/>
</dbReference>
<accession>A0A5B1M1P1</accession>
<feature type="region of interest" description="Disordered" evidence="1">
    <location>
        <begin position="1"/>
        <end position="34"/>
    </location>
</feature>
<evidence type="ECO:0000313" key="5">
    <source>
        <dbReference type="Proteomes" id="UP000324351"/>
    </source>
</evidence>
<evidence type="ECO:0000256" key="1">
    <source>
        <dbReference type="SAM" id="MobiDB-lite"/>
    </source>
</evidence>
<dbReference type="InterPro" id="IPR026004">
    <property type="entry name" value="Septum_form"/>
</dbReference>
<keyword evidence="2" id="KW-0472">Membrane</keyword>
<dbReference type="AlphaFoldDB" id="A0A5B1M1P1"/>
<evidence type="ECO:0000256" key="2">
    <source>
        <dbReference type="SAM" id="Phobius"/>
    </source>
</evidence>
<dbReference type="RefSeq" id="WP_149751846.1">
    <property type="nucleotide sequence ID" value="NZ_VUJW01000011.1"/>
</dbReference>
<comment type="caution">
    <text evidence="4">The sequence shown here is derived from an EMBL/GenBank/DDBJ whole genome shotgun (WGS) entry which is preliminary data.</text>
</comment>
<feature type="domain" description="Septum formation-related" evidence="3">
    <location>
        <begin position="183"/>
        <end position="270"/>
    </location>
</feature>
<feature type="transmembrane region" description="Helical" evidence="2">
    <location>
        <begin position="73"/>
        <end position="101"/>
    </location>
</feature>
<feature type="compositionally biased region" description="Pro residues" evidence="1">
    <location>
        <begin position="8"/>
        <end position="17"/>
    </location>
</feature>
<evidence type="ECO:0000259" key="3">
    <source>
        <dbReference type="Pfam" id="PF13845"/>
    </source>
</evidence>
<name>A0A5B1M1P1_9ACTN</name>
<organism evidence="4 5">
    <name type="scientific">Nocardioides antri</name>
    <dbReference type="NCBI Taxonomy" id="2607659"/>
    <lineage>
        <taxon>Bacteria</taxon>
        <taxon>Bacillati</taxon>
        <taxon>Actinomycetota</taxon>
        <taxon>Actinomycetes</taxon>
        <taxon>Propionibacteriales</taxon>
        <taxon>Nocardioidaceae</taxon>
        <taxon>Nocardioides</taxon>
    </lineage>
</organism>
<keyword evidence="2" id="KW-1133">Transmembrane helix</keyword>
<protein>
    <recommendedName>
        <fullName evidence="3">Septum formation-related domain-containing protein</fullName>
    </recommendedName>
</protein>
<reference evidence="4 5" key="2">
    <citation type="submission" date="2019-09" db="EMBL/GenBank/DDBJ databases">
        <authorList>
            <person name="Jin C."/>
        </authorList>
    </citation>
    <scope>NUCLEOTIDE SEQUENCE [LARGE SCALE GENOMIC DNA]</scope>
    <source>
        <strain evidence="4 5">BN140041</strain>
    </source>
</reference>
<dbReference type="Proteomes" id="UP000324351">
    <property type="component" value="Unassembled WGS sequence"/>
</dbReference>
<keyword evidence="5" id="KW-1185">Reference proteome</keyword>